<dbReference type="InterPro" id="IPR050534">
    <property type="entry name" value="Coronavir_polyprotein_1ab"/>
</dbReference>
<keyword evidence="1 11" id="KW-0540">Nuclease</keyword>
<name>A0ABV1NB78_9GAMM</name>
<keyword evidence="5 11" id="KW-0347">Helicase</keyword>
<comment type="similarity">
    <text evidence="11">Belongs to the RecD family.</text>
</comment>
<dbReference type="EMBL" id="JBEGCJ010000001">
    <property type="protein sequence ID" value="MEQ6916313.1"/>
    <property type="molecule type" value="Genomic_DNA"/>
</dbReference>
<evidence type="ECO:0000256" key="10">
    <source>
        <dbReference type="ARBA" id="ARBA00023235"/>
    </source>
</evidence>
<dbReference type="Pfam" id="PF13245">
    <property type="entry name" value="AAA_19"/>
    <property type="match status" value="1"/>
</dbReference>
<keyword evidence="8 11" id="KW-0238">DNA-binding</keyword>
<comment type="function">
    <text evidence="11">A helicase/nuclease that prepares dsDNA breaks (DSB) for recombinational DNA repair. Binds to DSBs and unwinds DNA via a highly rapid and processive ATP-dependent bidirectional helicase activity. Unwinds dsDNA until it encounters a Chi (crossover hotspot instigator) sequence from the 3' direction. Cuts ssDNA a few nucleotides 3' to the Chi site. The properties and activities of the enzyme are changed at Chi. The Chi-altered holoenzyme produces a long 3'-ssDNA overhang and facilitates RecA-binding to the ssDNA for homologous DNA recombination and repair. Holoenzyme degrades any linearized DNA that is unable to undergo homologous recombination. In the holoenzyme this subunit has ssDNA-dependent ATPase and 5'-3' helicase activity. When added to pre-assembled RecBC greatly stimulates nuclease activity and augments holoenzyme processivity. Negatively regulates the RecA-loading ability of RecBCD.</text>
</comment>
<evidence type="ECO:0000313" key="14">
    <source>
        <dbReference type="EMBL" id="MEQ6916313.1"/>
    </source>
</evidence>
<evidence type="ECO:0000256" key="7">
    <source>
        <dbReference type="ARBA" id="ARBA00022840"/>
    </source>
</evidence>
<accession>A0ABV1NB78</accession>
<dbReference type="RefSeq" id="WP_349760555.1">
    <property type="nucleotide sequence ID" value="NZ_JBEGCJ010000001.1"/>
</dbReference>
<evidence type="ECO:0000256" key="3">
    <source>
        <dbReference type="ARBA" id="ARBA00022763"/>
    </source>
</evidence>
<evidence type="ECO:0000259" key="12">
    <source>
        <dbReference type="Pfam" id="PF13538"/>
    </source>
</evidence>
<dbReference type="PANTHER" id="PTHR43788:SF6">
    <property type="entry name" value="DNA HELICASE B"/>
    <property type="match status" value="1"/>
</dbReference>
<keyword evidence="15" id="KW-1185">Reference proteome</keyword>
<feature type="domain" description="RecBCD enzyme subunit RecD N-terminal" evidence="13">
    <location>
        <begin position="32"/>
        <end position="143"/>
    </location>
</feature>
<keyword evidence="9 11" id="KW-0234">DNA repair</keyword>
<dbReference type="InterPro" id="IPR041851">
    <property type="entry name" value="RecD_N_sf"/>
</dbReference>
<organism evidence="14 15">
    <name type="scientific">Halomonas aquatica</name>
    <dbReference type="NCBI Taxonomy" id="3151123"/>
    <lineage>
        <taxon>Bacteria</taxon>
        <taxon>Pseudomonadati</taxon>
        <taxon>Pseudomonadota</taxon>
        <taxon>Gammaproteobacteria</taxon>
        <taxon>Oceanospirillales</taxon>
        <taxon>Halomonadaceae</taxon>
        <taxon>Halomonas</taxon>
    </lineage>
</organism>
<dbReference type="InterPro" id="IPR049550">
    <property type="entry name" value="RecD_N"/>
</dbReference>
<evidence type="ECO:0000313" key="15">
    <source>
        <dbReference type="Proteomes" id="UP001442468"/>
    </source>
</evidence>
<reference evidence="14 15" key="1">
    <citation type="submission" date="2024-05" db="EMBL/GenBank/DDBJ databases">
        <title>Halomonas sp. SSM6 16S ribosomal RNA gene Genome sequencing and assembly.</title>
        <authorList>
            <person name="Yook S."/>
        </authorList>
    </citation>
    <scope>NUCLEOTIDE SEQUENCE [LARGE SCALE GENOMIC DNA]</scope>
    <source>
        <strain evidence="14 15">SSM6</strain>
    </source>
</reference>
<dbReference type="InterPro" id="IPR027417">
    <property type="entry name" value="P-loop_NTPase"/>
</dbReference>
<protein>
    <recommendedName>
        <fullName evidence="11">RecBCD enzyme subunit RecD</fullName>
        <ecNumber evidence="11">5.6.2.3</ecNumber>
    </recommendedName>
    <alternativeName>
        <fullName evidence="11">DNA 5'-3' helicase subunit RecD</fullName>
    </alternativeName>
    <alternativeName>
        <fullName evidence="11">Exonuclease V subunit RecD</fullName>
        <shortName evidence="11">ExoV subunit RecD</shortName>
    </alternativeName>
    <alternativeName>
        <fullName evidence="11">Helicase/nuclease RecBCD subunit RecD</fullName>
    </alternativeName>
</protein>
<keyword evidence="6 11" id="KW-0269">Exonuclease</keyword>
<evidence type="ECO:0000259" key="13">
    <source>
        <dbReference type="Pfam" id="PF21185"/>
    </source>
</evidence>
<evidence type="ECO:0000256" key="6">
    <source>
        <dbReference type="ARBA" id="ARBA00022839"/>
    </source>
</evidence>
<keyword evidence="2 11" id="KW-0547">Nucleotide-binding</keyword>
<dbReference type="HAMAP" id="MF_01487">
    <property type="entry name" value="RecD"/>
    <property type="match status" value="1"/>
</dbReference>
<evidence type="ECO:0000256" key="1">
    <source>
        <dbReference type="ARBA" id="ARBA00022722"/>
    </source>
</evidence>
<keyword evidence="4 11" id="KW-0378">Hydrolase</keyword>
<dbReference type="CDD" id="cd17933">
    <property type="entry name" value="DEXSc_RecD-like"/>
    <property type="match status" value="1"/>
</dbReference>
<feature type="domain" description="UvrD-like helicase C-terminal" evidence="12">
    <location>
        <begin position="656"/>
        <end position="703"/>
    </location>
</feature>
<dbReference type="GO" id="GO:0008854">
    <property type="term" value="F:exodeoxyribonuclease V activity"/>
    <property type="evidence" value="ECO:0007669"/>
    <property type="project" value="UniProtKB-EC"/>
</dbReference>
<dbReference type="Proteomes" id="UP001442468">
    <property type="component" value="Unassembled WGS sequence"/>
</dbReference>
<comment type="miscellaneous">
    <text evidence="11">In the RecBCD complex, RecB has a slow 3'-5' helicase, an exonuclease activity and loads RecA onto ssDNA, RecD has a fast 5'-3' helicase activity, while RecC stimulates the ATPase and processivity of the RecB helicase and contributes to recognition of the Chi site.</text>
</comment>
<sequence length="727" mass="78524">MTPPTLSAVNDAPRALQDREALFTLLERWVARGWLRALDRAFAAFLASEVPDAPTPLLLAAALASHQLGRGHVCLDLSLTLAEPDLALSLPPEGDSLDEPPPLPSDLLGDLTLADWQQALIHPLLVGGGPGNTPLVLDGTRLYLRRYWHHERSIQRHVGDRLGVEAAPATADIAQALGALFPDTETLDWQRTACALAARSPFAVITGGPGTGKTTTVVKLLALLQTLALSRGKRSLRIRLAAPTGKAAARLNESIAGQVSSLQLDGLATLWERCSPRDNDVEALRQAIPTDVTTLHRLLGSRPDTRHFRHNARYPLPLDVLVVDEASMVDVEMMAALLDALPPRARLVLLGDKDQLASVEAGSVLGDLCARAEGGHYTPSTAGWLGDATGQALPPEVIDPDGTPLDQAIAMLRVSHRFHADSGIGRLAGAVNREGQASSRDATGKEKRREIQQVLDAGYADLAHMKLDSDGDSRLERLVVSGQPEGFPNGGEGRMLRGQPLTPPVGYHHYLETMRERRPMAEPEGDVSREALDDWARAVLIAHGQFQLLCALRRGPWGVEGLNERIRAALEKEGWIDTGDGRRLWYPGRPVLVTSNDYGLGLMNGDIGITLALPQPAASTDGAARGPTLRVAFPAGDGSEQIKWVLPSRLQAVETVYAMTVHKSQGSEFTHTALLLPDAPNPILTRELVYTGITRARHWLTLVETGRGQLLDAVERRVMRVSGLGSW</sequence>
<dbReference type="EC" id="5.6.2.3" evidence="11"/>
<dbReference type="SUPFAM" id="SSF52540">
    <property type="entry name" value="P-loop containing nucleoside triphosphate hydrolases"/>
    <property type="match status" value="2"/>
</dbReference>
<dbReference type="Pfam" id="PF13538">
    <property type="entry name" value="UvrD_C_2"/>
    <property type="match status" value="1"/>
</dbReference>
<dbReference type="Gene3D" id="3.40.50.300">
    <property type="entry name" value="P-loop containing nucleotide triphosphate hydrolases"/>
    <property type="match status" value="3"/>
</dbReference>
<evidence type="ECO:0000256" key="11">
    <source>
        <dbReference type="HAMAP-Rule" id="MF_01487"/>
    </source>
</evidence>
<gene>
    <name evidence="11 14" type="primary">recD</name>
    <name evidence="14" type="ORF">ABE960_02060</name>
</gene>
<dbReference type="NCBIfam" id="TIGR01447">
    <property type="entry name" value="recD"/>
    <property type="match status" value="1"/>
</dbReference>
<evidence type="ECO:0000256" key="4">
    <source>
        <dbReference type="ARBA" id="ARBA00022801"/>
    </source>
</evidence>
<keyword evidence="7 11" id="KW-0067">ATP-binding</keyword>
<evidence type="ECO:0000256" key="2">
    <source>
        <dbReference type="ARBA" id="ARBA00022741"/>
    </source>
</evidence>
<dbReference type="Gene3D" id="1.10.10.1020">
    <property type="entry name" value="RecBCD complex, subunit RecD, N-terminal domain"/>
    <property type="match status" value="1"/>
</dbReference>
<feature type="binding site" evidence="11">
    <location>
        <begin position="207"/>
        <end position="214"/>
    </location>
    <ligand>
        <name>ATP</name>
        <dbReference type="ChEBI" id="CHEBI:30616"/>
    </ligand>
</feature>
<dbReference type="InterPro" id="IPR006344">
    <property type="entry name" value="RecD"/>
</dbReference>
<proteinExistence type="inferred from homology"/>
<evidence type="ECO:0000256" key="8">
    <source>
        <dbReference type="ARBA" id="ARBA00023125"/>
    </source>
</evidence>
<dbReference type="CDD" id="cd18809">
    <property type="entry name" value="SF1_C_RecD"/>
    <property type="match status" value="1"/>
</dbReference>
<evidence type="ECO:0000256" key="9">
    <source>
        <dbReference type="ARBA" id="ARBA00023204"/>
    </source>
</evidence>
<dbReference type="Pfam" id="PF21185">
    <property type="entry name" value="RecD_N"/>
    <property type="match status" value="1"/>
</dbReference>
<dbReference type="PANTHER" id="PTHR43788">
    <property type="entry name" value="DNA2/NAM7 HELICASE FAMILY MEMBER"/>
    <property type="match status" value="1"/>
</dbReference>
<comment type="caution">
    <text evidence="14">The sequence shown here is derived from an EMBL/GenBank/DDBJ whole genome shotgun (WGS) entry which is preliminary data.</text>
</comment>
<comment type="subunit">
    <text evidence="11">Heterotrimer of RecB, RecC and RecD. All subunits contribute to DNA-binding.</text>
</comment>
<comment type="catalytic activity">
    <reaction evidence="11">
        <text>ATP + H2O = ADP + phosphate + H(+)</text>
        <dbReference type="Rhea" id="RHEA:13065"/>
        <dbReference type="ChEBI" id="CHEBI:15377"/>
        <dbReference type="ChEBI" id="CHEBI:15378"/>
        <dbReference type="ChEBI" id="CHEBI:30616"/>
        <dbReference type="ChEBI" id="CHEBI:43474"/>
        <dbReference type="ChEBI" id="CHEBI:456216"/>
        <dbReference type="EC" id="5.6.2.3"/>
    </reaction>
</comment>
<evidence type="ECO:0000256" key="5">
    <source>
        <dbReference type="ARBA" id="ARBA00022806"/>
    </source>
</evidence>
<keyword evidence="10 11" id="KW-0413">Isomerase</keyword>
<dbReference type="InterPro" id="IPR027785">
    <property type="entry name" value="UvrD-like_helicase_C"/>
</dbReference>
<keyword evidence="3 11" id="KW-0227">DNA damage</keyword>